<dbReference type="InterPro" id="IPR037213">
    <property type="entry name" value="Run_dom_sf"/>
</dbReference>
<feature type="compositionally biased region" description="Polar residues" evidence="1">
    <location>
        <begin position="1252"/>
        <end position="1276"/>
    </location>
</feature>
<sequence length="1350" mass="151993">MDNSVTSSQCLLSSTHLENVEALIKNLEKQTISTLDNFEHVIGGDQSQFKSFITSSITSSDVMNIDDNFLIRSITEPSVENYSTDSLFSPCNLFGESVINNRNRVPTTISDERIVPSDQSIVDGFHWDDHYDTRQNYHLTFSGSKQRPPSPHHHIHHPHKSSYHRLNTSQQRKKRTSPTLNGQPNSTYSDELPSDTLITNLNDWSMRSSFNLEQSTDILPESSSRYQEPVPTTSSATLFRSQSHPLPAEKELVSSSHSPGVSSTTSSSSSTSWKRMKESQRASSDVELKKSRPPSPFSLYRIFQKKASMSSTTQQHIRSSVLQPYRHLSTENETPAVVANPSAISTLKENLIDGGGIQRQNQAASHSKTHDRCEESTQFPPHITDQCIQTSISMSQTTIPSHERCERTFKSFQTDNIGISRSSRQMDVNTRNGNTHFSTKSESVDRLQQTSTGRFMSPSPNPSSSNQSSVYKTVQQTSSTTSATYKSLPDLSFISQYSKETPRTNSQTTSLVPSADSQLSSEAGFITSSNSTSQQQEQQSERPRTLKSIKRYKNSKHPTEPCVFYNLQLRKTFAAIPTKQVQSKQSPIMMLMVQQKPQRTHSKPPSLLKSCLKHRANSCDIASVLRLQPTPLSCSSSTTKNEKKQRSREKSKIPTLVVDNSRKGRSSSVTSALSERYSESSLLEKHEQQWQKINHMPSSSKLLDYVILNSTDDSQKRINSIQQPQSAQPYYHSDYDLRTMTQTKKSVSFSENIAKHLISPCNPSITFSSTIEREQEPTNDSLLMLHEKNYNPTLKTLRYGAKEEMRRCQTDIIIMDPANLHSFTDSPPNEFRLEDDDGKHNDEDDDQAILEKTAVMNYIENDTLHTTDIPTITTTTSTASSSSTSNIQPIHDKIEQFLLTEKENVNTGQQQRAEKARKVIAEIKPEIISFTKNNDHIVETKTLMSNSFIMNSSTLTPCIQRTIEALLESVTETIKQIYEIKRADKSFFLNNELNPQLDHLLKNDFCLVLRDILENGLKHQQQQSLFMMKQITLWKIIDSVTGQGQIPSPFYDAKIIGQNIQTTNWFCRFQAFIYALLNKSELINWLYHYMRQKDLLLRYYDSSALLLVNNNFTFSIFERLMTQFEKLLPLAFRLKFISPSSSLAGVGSTFLTSNDDLFGSTTLNGVKDCAITMSRQESKTLDKNSNGRQPIIATIDKIPVTTSGNTIRSTLSKTFNMRAWFRGNGNNIVIDMNTKKGPTSAVTTKLPGPKYDTNSKLNGIQLRTTSPRSPPLTNVFKNNSNHTTNSTKKPTTSNSNHIPTSHRGLSPVSTNSSATTAFQSKIPRPSLNVDKTNKPLSARYCTSQNTTIAK</sequence>
<dbReference type="OrthoDB" id="10027289at2759"/>
<dbReference type="PROSITE" id="PS50826">
    <property type="entry name" value="RUN"/>
    <property type="match status" value="1"/>
</dbReference>
<evidence type="ECO:0000256" key="1">
    <source>
        <dbReference type="SAM" id="MobiDB-lite"/>
    </source>
</evidence>
<evidence type="ECO:0000313" key="5">
    <source>
        <dbReference type="Proteomes" id="UP000663829"/>
    </source>
</evidence>
<organism evidence="3 5">
    <name type="scientific">Didymodactylos carnosus</name>
    <dbReference type="NCBI Taxonomy" id="1234261"/>
    <lineage>
        <taxon>Eukaryota</taxon>
        <taxon>Metazoa</taxon>
        <taxon>Spiralia</taxon>
        <taxon>Gnathifera</taxon>
        <taxon>Rotifera</taxon>
        <taxon>Eurotatoria</taxon>
        <taxon>Bdelloidea</taxon>
        <taxon>Philodinida</taxon>
        <taxon>Philodinidae</taxon>
        <taxon>Didymodactylos</taxon>
    </lineage>
</organism>
<dbReference type="InterPro" id="IPR004012">
    <property type="entry name" value="Run_dom"/>
</dbReference>
<feature type="domain" description="RUN" evidence="2">
    <location>
        <begin position="996"/>
        <end position="1139"/>
    </location>
</feature>
<dbReference type="Proteomes" id="UP000681722">
    <property type="component" value="Unassembled WGS sequence"/>
</dbReference>
<feature type="compositionally biased region" description="Polar residues" evidence="1">
    <location>
        <begin position="1307"/>
        <end position="1319"/>
    </location>
</feature>
<feature type="compositionally biased region" description="Polar residues" evidence="1">
    <location>
        <begin position="421"/>
        <end position="454"/>
    </location>
</feature>
<dbReference type="EMBL" id="CAJOBC010001112">
    <property type="protein sequence ID" value="CAF3656394.1"/>
    <property type="molecule type" value="Genomic_DNA"/>
</dbReference>
<evidence type="ECO:0000313" key="3">
    <source>
        <dbReference type="EMBL" id="CAF0868942.1"/>
    </source>
</evidence>
<keyword evidence="5" id="KW-1185">Reference proteome</keyword>
<feature type="compositionally biased region" description="Low complexity" evidence="1">
    <location>
        <begin position="462"/>
        <end position="482"/>
    </location>
</feature>
<feature type="region of interest" description="Disordered" evidence="1">
    <location>
        <begin position="499"/>
        <end position="553"/>
    </location>
</feature>
<feature type="region of interest" description="Disordered" evidence="1">
    <location>
        <begin position="819"/>
        <end position="840"/>
    </location>
</feature>
<reference evidence="3" key="1">
    <citation type="submission" date="2021-02" db="EMBL/GenBank/DDBJ databases">
        <authorList>
            <person name="Nowell W R."/>
        </authorList>
    </citation>
    <scope>NUCLEOTIDE SEQUENCE</scope>
</reference>
<feature type="compositionally biased region" description="Basic and acidic residues" evidence="1">
    <location>
        <begin position="275"/>
        <end position="290"/>
    </location>
</feature>
<evidence type="ECO:0000313" key="4">
    <source>
        <dbReference type="EMBL" id="CAF3656394.1"/>
    </source>
</evidence>
<feature type="compositionally biased region" description="Low complexity" evidence="1">
    <location>
        <begin position="254"/>
        <end position="272"/>
    </location>
</feature>
<feature type="region of interest" description="Disordered" evidence="1">
    <location>
        <begin position="421"/>
        <end position="482"/>
    </location>
</feature>
<dbReference type="Pfam" id="PF02759">
    <property type="entry name" value="RUN"/>
    <property type="match status" value="1"/>
</dbReference>
<dbReference type="SUPFAM" id="SSF140741">
    <property type="entry name" value="RUN domain-like"/>
    <property type="match status" value="1"/>
</dbReference>
<dbReference type="EMBL" id="CAJNOQ010001112">
    <property type="protein sequence ID" value="CAF0868942.1"/>
    <property type="molecule type" value="Genomic_DNA"/>
</dbReference>
<feature type="compositionally biased region" description="Basic and acidic residues" evidence="1">
    <location>
        <begin position="640"/>
        <end position="652"/>
    </location>
</feature>
<feature type="compositionally biased region" description="Polar residues" evidence="1">
    <location>
        <begin position="499"/>
        <end position="521"/>
    </location>
</feature>
<name>A0A813XAY2_9BILA</name>
<proteinExistence type="predicted"/>
<feature type="region of interest" description="Disordered" evidence="1">
    <location>
        <begin position="140"/>
        <end position="194"/>
    </location>
</feature>
<dbReference type="Gene3D" id="1.20.58.900">
    <property type="match status" value="1"/>
</dbReference>
<feature type="compositionally biased region" description="Low complexity" evidence="1">
    <location>
        <begin position="527"/>
        <end position="538"/>
    </location>
</feature>
<feature type="compositionally biased region" description="Polar residues" evidence="1">
    <location>
        <begin position="218"/>
        <end position="244"/>
    </location>
</feature>
<feature type="region of interest" description="Disordered" evidence="1">
    <location>
        <begin position="218"/>
        <end position="292"/>
    </location>
</feature>
<feature type="compositionally biased region" description="Polar residues" evidence="1">
    <location>
        <begin position="177"/>
        <end position="189"/>
    </location>
</feature>
<gene>
    <name evidence="3" type="ORF">GPM918_LOCUS6995</name>
    <name evidence="4" type="ORF">SRO942_LOCUS6995</name>
</gene>
<feature type="compositionally biased region" description="Basic residues" evidence="1">
    <location>
        <begin position="150"/>
        <end position="163"/>
    </location>
</feature>
<evidence type="ECO:0000259" key="2">
    <source>
        <dbReference type="PROSITE" id="PS50826"/>
    </source>
</evidence>
<comment type="caution">
    <text evidence="3">The sequence shown here is derived from an EMBL/GenBank/DDBJ whole genome shotgun (WGS) entry which is preliminary data.</text>
</comment>
<feature type="region of interest" description="Disordered" evidence="1">
    <location>
        <begin position="631"/>
        <end position="677"/>
    </location>
</feature>
<accession>A0A813XAY2</accession>
<dbReference type="Proteomes" id="UP000663829">
    <property type="component" value="Unassembled WGS sequence"/>
</dbReference>
<protein>
    <recommendedName>
        <fullName evidence="2">RUN domain-containing protein</fullName>
    </recommendedName>
</protein>
<feature type="region of interest" description="Disordered" evidence="1">
    <location>
        <begin position="1237"/>
        <end position="1333"/>
    </location>
</feature>
<feature type="compositionally biased region" description="Low complexity" evidence="1">
    <location>
        <begin position="1277"/>
        <end position="1296"/>
    </location>
</feature>